<comment type="caution">
    <text evidence="4">The sequence shown here is derived from an EMBL/GenBank/DDBJ whole genome shotgun (WGS) entry which is preliminary data.</text>
</comment>
<protein>
    <submittedName>
        <fullName evidence="4">SrtB family sortase</fullName>
    </submittedName>
</protein>
<dbReference type="Gene3D" id="2.40.260.10">
    <property type="entry name" value="Sortase"/>
    <property type="match status" value="1"/>
</dbReference>
<organism evidence="4 5">
    <name type="scientific">Mediterraneibacter gnavus</name>
    <name type="common">Ruminococcus gnavus</name>
    <dbReference type="NCBI Taxonomy" id="33038"/>
    <lineage>
        <taxon>Bacteria</taxon>
        <taxon>Bacillati</taxon>
        <taxon>Bacillota</taxon>
        <taxon>Clostridia</taxon>
        <taxon>Lachnospirales</taxon>
        <taxon>Lachnospiraceae</taxon>
        <taxon>Mediterraneibacter</taxon>
    </lineage>
</organism>
<evidence type="ECO:0000256" key="2">
    <source>
        <dbReference type="PIRSR" id="PIRSR605754-1"/>
    </source>
</evidence>
<proteinExistence type="predicted"/>
<dbReference type="AlphaFoldDB" id="A0A2N5NJ96"/>
<keyword evidence="3" id="KW-0472">Membrane</keyword>
<dbReference type="SUPFAM" id="SSF63817">
    <property type="entry name" value="Sortase"/>
    <property type="match status" value="1"/>
</dbReference>
<keyword evidence="1" id="KW-0378">Hydrolase</keyword>
<dbReference type="RefSeq" id="WP_101879517.1">
    <property type="nucleotide sequence ID" value="NZ_NIHM01000007.1"/>
</dbReference>
<accession>A0A2N5NJ96</accession>
<reference evidence="4 5" key="1">
    <citation type="journal article" date="2017" name="Genome Med.">
        <title>A novel Ruminococcus gnavus clade enriched in inflammatory bowel disease patients.</title>
        <authorList>
            <person name="Hall A.B."/>
            <person name="Yassour M."/>
            <person name="Sauk J."/>
            <person name="Garner A."/>
            <person name="Jiang X."/>
            <person name="Arthur T."/>
            <person name="Lagoudas G.K."/>
            <person name="Vatanen T."/>
            <person name="Fornelos N."/>
            <person name="Wilson R."/>
            <person name="Bertha M."/>
            <person name="Cohen M."/>
            <person name="Garber J."/>
            <person name="Khalili H."/>
            <person name="Gevers D."/>
            <person name="Ananthakrishnan A.N."/>
            <person name="Kugathasan S."/>
            <person name="Lander E.S."/>
            <person name="Blainey P."/>
            <person name="Vlamakis H."/>
            <person name="Xavier R.J."/>
            <person name="Huttenhower C."/>
        </authorList>
    </citation>
    <scope>NUCLEOTIDE SEQUENCE [LARGE SCALE GENOMIC DNA]</scope>
    <source>
        <strain evidence="4 5">RJX1118</strain>
    </source>
</reference>
<evidence type="ECO:0000313" key="5">
    <source>
        <dbReference type="Proteomes" id="UP000234849"/>
    </source>
</evidence>
<dbReference type="InterPro" id="IPR009835">
    <property type="entry name" value="SrtB"/>
</dbReference>
<dbReference type="CDD" id="cd05826">
    <property type="entry name" value="Sortase_B"/>
    <property type="match status" value="1"/>
</dbReference>
<dbReference type="Proteomes" id="UP000234849">
    <property type="component" value="Unassembled WGS sequence"/>
</dbReference>
<dbReference type="EMBL" id="NIHM01000007">
    <property type="protein sequence ID" value="PLT55892.1"/>
    <property type="molecule type" value="Genomic_DNA"/>
</dbReference>
<name>A0A2N5NJ96_MEDGN</name>
<dbReference type="InterPro" id="IPR023365">
    <property type="entry name" value="Sortase_dom-sf"/>
</dbReference>
<feature type="active site" description="Proton donor/acceptor" evidence="2">
    <location>
        <position position="137"/>
    </location>
</feature>
<dbReference type="Pfam" id="PF04203">
    <property type="entry name" value="Sortase"/>
    <property type="match status" value="1"/>
</dbReference>
<gene>
    <name evidence="4" type="primary">srtB</name>
    <name evidence="4" type="ORF">CDL18_06860</name>
</gene>
<keyword evidence="3" id="KW-0812">Transmembrane</keyword>
<feature type="transmembrane region" description="Helical" evidence="3">
    <location>
        <begin position="7"/>
        <end position="28"/>
    </location>
</feature>
<evidence type="ECO:0000256" key="1">
    <source>
        <dbReference type="ARBA" id="ARBA00022801"/>
    </source>
</evidence>
<sequence>MKKSRKILIGVLICVIIGSVSYIGYYYVTQNKNEKVYKKLQKEVVKQESKEEEPQTEESHVEIPIDFAQLQAQNPDIYAWIQIDGTNINYPVAQSATDNEYYLNHTIEGQEGYPGSIYTENWNTKEFTDFNTVIYGHDMKDGSMFQNLHNYADASYMQQHPNVVIYTPEKKLTYQIFAAVVYDDRHILHSFDYAFADQRQAFLDSIYNSRNLGNVIRDDVSVNTDSRILTLSTCMTGQDDKRFLVEAVLISEED</sequence>
<dbReference type="NCBIfam" id="TIGR03064">
    <property type="entry name" value="sortase_srtB"/>
    <property type="match status" value="1"/>
</dbReference>
<dbReference type="InterPro" id="IPR005754">
    <property type="entry name" value="Sortase"/>
</dbReference>
<evidence type="ECO:0000256" key="3">
    <source>
        <dbReference type="SAM" id="Phobius"/>
    </source>
</evidence>
<evidence type="ECO:0000313" key="4">
    <source>
        <dbReference type="EMBL" id="PLT55892.1"/>
    </source>
</evidence>
<keyword evidence="3" id="KW-1133">Transmembrane helix</keyword>
<feature type="active site" description="Acyl-thioester intermediate" evidence="2">
    <location>
        <position position="234"/>
    </location>
</feature>
<dbReference type="GO" id="GO:0016787">
    <property type="term" value="F:hydrolase activity"/>
    <property type="evidence" value="ECO:0007669"/>
    <property type="project" value="UniProtKB-KW"/>
</dbReference>